<keyword evidence="2" id="KW-1185">Reference proteome</keyword>
<proteinExistence type="predicted"/>
<evidence type="ECO:0000313" key="2">
    <source>
        <dbReference type="Proteomes" id="UP001157167"/>
    </source>
</evidence>
<reference evidence="2" key="1">
    <citation type="journal article" date="2019" name="Int. J. Syst. Evol. Microbiol.">
        <title>The Global Catalogue of Microorganisms (GCM) 10K type strain sequencing project: providing services to taxonomists for standard genome sequencing and annotation.</title>
        <authorList>
            <consortium name="The Broad Institute Genomics Platform"/>
            <consortium name="The Broad Institute Genome Sequencing Center for Infectious Disease"/>
            <person name="Wu L."/>
            <person name="Ma J."/>
        </authorList>
    </citation>
    <scope>NUCLEOTIDE SEQUENCE [LARGE SCALE GENOMIC DNA]</scope>
    <source>
        <strain evidence="2">NBRC 102407</strain>
    </source>
</reference>
<dbReference type="RefSeq" id="WP_284188662.1">
    <property type="nucleotide sequence ID" value="NZ_BSPX01000048.1"/>
</dbReference>
<evidence type="ECO:0000313" key="1">
    <source>
        <dbReference type="EMBL" id="GLT23456.1"/>
    </source>
</evidence>
<organism evidence="1 2">
    <name type="scientific">Zoogloea oryzae</name>
    <dbReference type="NCBI Taxonomy" id="310767"/>
    <lineage>
        <taxon>Bacteria</taxon>
        <taxon>Pseudomonadati</taxon>
        <taxon>Pseudomonadota</taxon>
        <taxon>Betaproteobacteria</taxon>
        <taxon>Rhodocyclales</taxon>
        <taxon>Zoogloeaceae</taxon>
        <taxon>Zoogloea</taxon>
    </lineage>
</organism>
<comment type="caution">
    <text evidence="1">The sequence shown here is derived from an EMBL/GenBank/DDBJ whole genome shotgun (WGS) entry which is preliminary data.</text>
</comment>
<protein>
    <submittedName>
        <fullName evidence="1">Uncharacterized protein</fullName>
    </submittedName>
</protein>
<gene>
    <name evidence="1" type="ORF">GCM10007933_29220</name>
</gene>
<sequence>MLKRSKYDKLFAVFESLCAQLAAVPDENALGLISSWEKAKVQYAQWLSDPQSGVIRSKVAVGLEQGLRETPQRLQRIAPQWRGKAVVALQTAIENEFPEFGAKQQDALAKVLSRGSIRGESEFYLIRHEVECLEGTSGSEASLSKYYGLLEAYESR</sequence>
<dbReference type="EMBL" id="BSPX01000048">
    <property type="protein sequence ID" value="GLT23456.1"/>
    <property type="molecule type" value="Genomic_DNA"/>
</dbReference>
<accession>A0ABQ6FEX2</accession>
<dbReference type="Proteomes" id="UP001157167">
    <property type="component" value="Unassembled WGS sequence"/>
</dbReference>
<name>A0ABQ6FEX2_9RHOO</name>